<sequence>MFEADSHLSRVHDAQARSVPEGNACKKLEDLADTHIDDLDRLSLALIQAGTYIQITNISVPSYIKHYDKTWKDVLQERGRFTLQEYARQHLDDMDRIIRAGGLAEREDSYEDFSIKDQLRILTTTRSFKSCSKKIP</sequence>
<dbReference type="GeneID" id="25417749"/>
<proteinExistence type="predicted"/>
<gene>
    <name evidence="1" type="ORF">M436DRAFT_86568</name>
</gene>
<evidence type="ECO:0000313" key="2">
    <source>
        <dbReference type="Proteomes" id="UP000027730"/>
    </source>
</evidence>
<dbReference type="AlphaFoldDB" id="A0A074WEC7"/>
<evidence type="ECO:0000313" key="1">
    <source>
        <dbReference type="EMBL" id="KEQ68242.1"/>
    </source>
</evidence>
<name>A0A074WEC7_9PEZI</name>
<dbReference type="RefSeq" id="XP_013422429.1">
    <property type="nucleotide sequence ID" value="XM_013566975.1"/>
</dbReference>
<reference evidence="1 2" key="1">
    <citation type="journal article" date="2014" name="BMC Genomics">
        <title>Genome sequencing of four Aureobasidium pullulans varieties: biotechnological potential, stress tolerance, and description of new species.</title>
        <authorList>
            <person name="Gostin Ar C."/>
            <person name="Ohm R.A."/>
            <person name="Kogej T."/>
            <person name="Sonjak S."/>
            <person name="Turk M."/>
            <person name="Zajc J."/>
            <person name="Zalar P."/>
            <person name="Grube M."/>
            <person name="Sun H."/>
            <person name="Han J."/>
            <person name="Sharma A."/>
            <person name="Chiniquy J."/>
            <person name="Ngan C.Y."/>
            <person name="Lipzen A."/>
            <person name="Barry K."/>
            <person name="Grigoriev I.V."/>
            <person name="Gunde-Cimerman N."/>
        </authorList>
    </citation>
    <scope>NUCLEOTIDE SEQUENCE [LARGE SCALE GENOMIC DNA]</scope>
    <source>
        <strain evidence="1 2">CBS 147.97</strain>
    </source>
</reference>
<dbReference type="OrthoDB" id="1658288at2759"/>
<dbReference type="Proteomes" id="UP000027730">
    <property type="component" value="Unassembled WGS sequence"/>
</dbReference>
<organism evidence="1 2">
    <name type="scientific">Aureobasidium namibiae CBS 147.97</name>
    <dbReference type="NCBI Taxonomy" id="1043004"/>
    <lineage>
        <taxon>Eukaryota</taxon>
        <taxon>Fungi</taxon>
        <taxon>Dikarya</taxon>
        <taxon>Ascomycota</taxon>
        <taxon>Pezizomycotina</taxon>
        <taxon>Dothideomycetes</taxon>
        <taxon>Dothideomycetidae</taxon>
        <taxon>Dothideales</taxon>
        <taxon>Saccotheciaceae</taxon>
        <taxon>Aureobasidium</taxon>
    </lineage>
</organism>
<accession>A0A074WEC7</accession>
<dbReference type="EMBL" id="KL584733">
    <property type="protein sequence ID" value="KEQ68242.1"/>
    <property type="molecule type" value="Genomic_DNA"/>
</dbReference>
<protein>
    <submittedName>
        <fullName evidence="1">Uncharacterized protein</fullName>
    </submittedName>
</protein>
<keyword evidence="2" id="KW-1185">Reference proteome</keyword>
<dbReference type="HOGENOM" id="CLU_1875030_0_0_1"/>
<dbReference type="STRING" id="1043004.A0A074WEC7"/>